<dbReference type="Gene3D" id="3.30.2070.10">
    <property type="entry name" value="Formate dehydrogenase/DMSO reductase"/>
    <property type="match status" value="1"/>
</dbReference>
<dbReference type="PANTHER" id="PTHR42783:SF3">
    <property type="entry name" value="GLUTAMATE SYNTHASE [NADPH] SMALL CHAIN-RELATED"/>
    <property type="match status" value="1"/>
</dbReference>
<dbReference type="Proteomes" id="UP001165044">
    <property type="component" value="Unassembled WGS sequence"/>
</dbReference>
<protein>
    <submittedName>
        <fullName evidence="2">Molybdopterin oxidoreductase</fullName>
    </submittedName>
</protein>
<dbReference type="Gene3D" id="2.20.25.90">
    <property type="entry name" value="ADC-like domains"/>
    <property type="match status" value="1"/>
</dbReference>
<dbReference type="RefSeq" id="WP_285605799.1">
    <property type="nucleotide sequence ID" value="NZ_BSDC01000001.1"/>
</dbReference>
<dbReference type="Pfam" id="PF12838">
    <property type="entry name" value="Fer4_7"/>
    <property type="match status" value="1"/>
</dbReference>
<keyword evidence="3" id="KW-1185">Reference proteome</keyword>
<evidence type="ECO:0000313" key="2">
    <source>
        <dbReference type="EMBL" id="GLH65709.1"/>
    </source>
</evidence>
<dbReference type="InterPro" id="IPR017896">
    <property type="entry name" value="4Fe4S_Fe-S-bd"/>
</dbReference>
<dbReference type="InterPro" id="IPR009010">
    <property type="entry name" value="Asp_de-COase-like_dom_sf"/>
</dbReference>
<name>A0ABQ5PTE2_9BACT</name>
<organism evidence="2 3">
    <name type="scientific">Geothrix edaphica</name>
    <dbReference type="NCBI Taxonomy" id="2927976"/>
    <lineage>
        <taxon>Bacteria</taxon>
        <taxon>Pseudomonadati</taxon>
        <taxon>Acidobacteriota</taxon>
        <taxon>Holophagae</taxon>
        <taxon>Holophagales</taxon>
        <taxon>Holophagaceae</taxon>
        <taxon>Geothrix</taxon>
    </lineage>
</organism>
<dbReference type="CDD" id="cd10551">
    <property type="entry name" value="PsrB"/>
    <property type="match status" value="1"/>
</dbReference>
<dbReference type="PROSITE" id="PS51379">
    <property type="entry name" value="4FE4S_FER_2"/>
    <property type="match status" value="2"/>
</dbReference>
<feature type="domain" description="4Fe-4S ferredoxin-type" evidence="1">
    <location>
        <begin position="761"/>
        <end position="791"/>
    </location>
</feature>
<dbReference type="NCBIfam" id="TIGR04519">
    <property type="entry name" value="MoCo_extend_TAT"/>
    <property type="match status" value="1"/>
</dbReference>
<dbReference type="SUPFAM" id="SSF53706">
    <property type="entry name" value="Formate dehydrogenase/DMSO reductase, domains 1-3"/>
    <property type="match status" value="1"/>
</dbReference>
<feature type="domain" description="4Fe-4S ferredoxin-type" evidence="1">
    <location>
        <begin position="816"/>
        <end position="847"/>
    </location>
</feature>
<evidence type="ECO:0000259" key="1">
    <source>
        <dbReference type="PROSITE" id="PS51379"/>
    </source>
</evidence>
<dbReference type="CDD" id="cd02784">
    <property type="entry name" value="MopB_CT_PHLH"/>
    <property type="match status" value="1"/>
</dbReference>
<dbReference type="NCBIfam" id="TIGR01409">
    <property type="entry name" value="TAT_signal_seq"/>
    <property type="match status" value="1"/>
</dbReference>
<proteinExistence type="predicted"/>
<dbReference type="SUPFAM" id="SSF54862">
    <property type="entry name" value="4Fe-4S ferredoxins"/>
    <property type="match status" value="1"/>
</dbReference>
<dbReference type="PANTHER" id="PTHR42783">
    <property type="entry name" value="GLUTAMATE SYNTHASE [NADPH] SMALL CHAIN"/>
    <property type="match status" value="1"/>
</dbReference>
<dbReference type="SUPFAM" id="SSF50692">
    <property type="entry name" value="ADC-like"/>
    <property type="match status" value="1"/>
</dbReference>
<accession>A0ABQ5PTE2</accession>
<dbReference type="Gene3D" id="2.40.40.20">
    <property type="match status" value="1"/>
</dbReference>
<comment type="caution">
    <text evidence="2">The sequence shown here is derived from an EMBL/GenBank/DDBJ whole genome shotgun (WGS) entry which is preliminary data.</text>
</comment>
<dbReference type="InterPro" id="IPR006657">
    <property type="entry name" value="MoPterin_dinucl-bd_dom"/>
</dbReference>
<dbReference type="InterPro" id="IPR030948">
    <property type="entry name" value="TAT_var_transloc_signal_dom"/>
</dbReference>
<reference evidence="2" key="1">
    <citation type="journal article" date="2023" name="Antonie Van Leeuwenhoek">
        <title>Mesoterricola silvestris gen. nov., sp. nov., Mesoterricola sediminis sp. nov., Geothrix oryzae sp. nov., Geothrix edaphica sp. nov., Geothrix rubra sp. nov., and Geothrix limicola sp. nov., six novel members of Acidobacteriota isolated from soils.</title>
        <authorList>
            <person name="Itoh H."/>
            <person name="Sugisawa Y."/>
            <person name="Mise K."/>
            <person name="Xu Z."/>
            <person name="Kuniyasu M."/>
            <person name="Ushijima N."/>
            <person name="Kawano K."/>
            <person name="Kobayashi E."/>
            <person name="Shiratori Y."/>
            <person name="Masuda Y."/>
            <person name="Senoo K."/>
        </authorList>
    </citation>
    <scope>NUCLEOTIDE SEQUENCE</scope>
    <source>
        <strain evidence="2">Red802</strain>
    </source>
</reference>
<evidence type="ECO:0000313" key="3">
    <source>
        <dbReference type="Proteomes" id="UP001165044"/>
    </source>
</evidence>
<dbReference type="EMBL" id="BSDC01000001">
    <property type="protein sequence ID" value="GLH65709.1"/>
    <property type="molecule type" value="Genomic_DNA"/>
</dbReference>
<dbReference type="Gene3D" id="3.30.70.20">
    <property type="match status" value="2"/>
</dbReference>
<dbReference type="Gene3D" id="3.40.50.740">
    <property type="match status" value="1"/>
</dbReference>
<sequence length="997" mass="106856">MKTRLPEHGPLETPRFWRTLDECLETPAAQQAAHDEFLPGAVPSGPDYDDVHGLPPQSGVSRRDFLGLVSAAAALAATVACDRKGQGTVVPYTKRPVEVVPGVANYYASATHEGRRVYPVLVKTREGRPIHLTGNDEHPGVKGKTSPRTMADVLRLYDPDRLRSPKSGGRIVGWSEVENQLHGSLKAAKAAGKPVLLISGAVVSPSRKALLADLKAALPTLEHLAYEPAAGDAAEEAAQASFGQPVDLQPRLARAKVILSLGADFLNGEEPEAQAAWGAQRRLKSAHDPINRLWVLEGPLTLTGTNADQRVPVAPSRLGAVAFALAKDLAAKGVSLPAGTDLSAISAQSDIPAKVWSNLVKDLQHAGRNAVVLCGAQMPAEAHQAAHLLNAMLGSEAVAAVPAEPLATVKDLETAAQKMASGAYAAAIFWDVNPAYTFPRAATWKAAVAKVPLRAWIGQVEDETAAQCQLLLPENHWLESWGDFSTPAAAVLQQPAIGTLYDTRQGEDILLGALRSLGANAPEGYHAYLQARWKKELPLGTSFEQALHDGLVKVEAKAASPTFKGASVAAAAKRAAASRAEGLELVLFPGFATHDGRHANNSWLQETPDPITKMTWDNPVAVSVQDAKALGIDEGDLVTLSLDGTTLKLPAVIQPGQAKGVLALALGYGRTTGGVAKGVGVDAFPFLGLEPASAHVRKGARLAKAGGKKELSRTQSHHRMEGRDLVRSLTMDEFAHNPQGHHHIPELVSLYEDQKFPDHKWGMVIDLAACTGCSACVVACQSENNVPVVGPEQVARGREMHWIRIDRYYEGELENPKVVHQPMLCQHCDNAPCENVCPVNATNHSPDGLNQMAYNRCVGTRYCANNCPYKVRRFNFLEYTAYKTEPETLAYNPEVTVRPRGVMEKCSFCVQRINDVKIRAKGDGRAILDGEITTACMAGCPSDAIVFGDLKDPKSKVSQLVAATRAYRVLEELGVKPAITYLADLKNPAIEGGHHEA</sequence>
<dbReference type="InterPro" id="IPR019546">
    <property type="entry name" value="TAT_signal_bac_arc"/>
</dbReference>
<gene>
    <name evidence="2" type="ORF">GETHED_00730</name>
</gene>
<dbReference type="Pfam" id="PF01568">
    <property type="entry name" value="Molydop_binding"/>
    <property type="match status" value="1"/>
</dbReference>